<feature type="compositionally biased region" description="Basic and acidic residues" evidence="1">
    <location>
        <begin position="310"/>
        <end position="319"/>
    </location>
</feature>
<dbReference type="SUPFAM" id="SSF110849">
    <property type="entry name" value="ParB/Sulfiredoxin"/>
    <property type="match status" value="1"/>
</dbReference>
<organism evidence="2">
    <name type="scientific">Vibrio vulnificus</name>
    <dbReference type="NCBI Taxonomy" id="672"/>
    <lineage>
        <taxon>Bacteria</taxon>
        <taxon>Pseudomonadati</taxon>
        <taxon>Pseudomonadota</taxon>
        <taxon>Gammaproteobacteria</taxon>
        <taxon>Vibrionales</taxon>
        <taxon>Vibrionaceae</taxon>
        <taxon>Vibrio</taxon>
    </lineage>
</organism>
<name>A0A8H9N3M0_VIBVL</name>
<gene>
    <name evidence="2" type="ORF">I7730_20515</name>
</gene>
<dbReference type="AlphaFoldDB" id="A0A8H9N3M0"/>
<evidence type="ECO:0000313" key="2">
    <source>
        <dbReference type="EMBL" id="HAS8542176.1"/>
    </source>
</evidence>
<reference evidence="2" key="2">
    <citation type="submission" date="2019-01" db="EMBL/GenBank/DDBJ databases">
        <authorList>
            <consortium name="NCBI Pathogen Detection Project"/>
        </authorList>
    </citation>
    <scope>NUCLEOTIDE SEQUENCE</scope>
    <source>
        <strain evidence="2">BCW_3452</strain>
    </source>
</reference>
<proteinExistence type="predicted"/>
<dbReference type="Proteomes" id="UP000863257">
    <property type="component" value="Unassembled WGS sequence"/>
</dbReference>
<feature type="region of interest" description="Disordered" evidence="1">
    <location>
        <begin position="308"/>
        <end position="327"/>
    </location>
</feature>
<reference evidence="2" key="1">
    <citation type="journal article" date="2018" name="Genome Biol.">
        <title>SKESA: strategic k-mer extension for scrupulous assemblies.</title>
        <authorList>
            <person name="Souvorov A."/>
            <person name="Agarwala R."/>
            <person name="Lipman D.J."/>
        </authorList>
    </citation>
    <scope>NUCLEOTIDE SEQUENCE</scope>
    <source>
        <strain evidence="2">BCW_3452</strain>
    </source>
</reference>
<evidence type="ECO:0000256" key="1">
    <source>
        <dbReference type="SAM" id="MobiDB-lite"/>
    </source>
</evidence>
<dbReference type="InterPro" id="IPR036086">
    <property type="entry name" value="ParB/Sulfiredoxin_sf"/>
</dbReference>
<feature type="region of interest" description="Disordered" evidence="1">
    <location>
        <begin position="1"/>
        <end position="37"/>
    </location>
</feature>
<evidence type="ECO:0008006" key="3">
    <source>
        <dbReference type="Google" id="ProtNLM"/>
    </source>
</evidence>
<accession>A0A8H9N3M0</accession>
<protein>
    <recommendedName>
        <fullName evidence="3">ParB/Sulfiredoxin domain-containing protein</fullName>
    </recommendedName>
</protein>
<dbReference type="EMBL" id="DACRBY010000032">
    <property type="protein sequence ID" value="HAS8542176.1"/>
    <property type="molecule type" value="Genomic_DNA"/>
</dbReference>
<sequence length="373" mass="42479">MTANNVRQNRFAKDSANTTTVTPVPSPSISHPAAQSQQSGLATGKYEHFIEIGANEYKFNRTVVSPEDLKKGKVKPHRLNPRLRLLLNKYSLYPLIQQMRDNDQQKPIVAILSDGVYWAIDGTRRTSAAIFAEDLSLKVEYTTDDVLESDIKTYIEATDSKESWSAFERVVQMEAAYKELESQWRDGVDNSGVFQDKDFIEHWNSTHEKKLAKSSLSKNKKIWTHLKEDFFKSGNANRFDFNQLYKLATFVDKSKGRGLGKYIFDVSQKTFEELYSLELGSGEERVEVNLQWDYAKFESTFKQNLNAHLSSEDGKKGSDDSPSIGKRAGKDIEFKATRSTFTAKIPGTVSEDFMMKLKKLISEELDDVEIDTK</sequence>
<comment type="caution">
    <text evidence="2">The sequence shown here is derived from an EMBL/GenBank/DDBJ whole genome shotgun (WGS) entry which is preliminary data.</text>
</comment>